<dbReference type="Proteomes" id="UP000595231">
    <property type="component" value="Chromosome"/>
</dbReference>
<dbReference type="InterPro" id="IPR010982">
    <property type="entry name" value="Lambda_DNA-bd_dom_sf"/>
</dbReference>
<gene>
    <name evidence="1" type="ORF">I6I07_19370</name>
</gene>
<dbReference type="RefSeq" id="WP_198483307.1">
    <property type="nucleotide sequence ID" value="NZ_CP065997.1"/>
</dbReference>
<evidence type="ECO:0000313" key="1">
    <source>
        <dbReference type="EMBL" id="QQB32808.1"/>
    </source>
</evidence>
<proteinExistence type="predicted"/>
<organism evidence="1 2">
    <name type="scientific">Achromobacter deleyi</name>
    <dbReference type="NCBI Taxonomy" id="1353891"/>
    <lineage>
        <taxon>Bacteria</taxon>
        <taxon>Pseudomonadati</taxon>
        <taxon>Pseudomonadota</taxon>
        <taxon>Betaproteobacteria</taxon>
        <taxon>Burkholderiales</taxon>
        <taxon>Alcaligenaceae</taxon>
        <taxon>Achromobacter</taxon>
    </lineage>
</organism>
<dbReference type="EMBL" id="CP065997">
    <property type="protein sequence ID" value="QQB32808.1"/>
    <property type="molecule type" value="Genomic_DNA"/>
</dbReference>
<protein>
    <submittedName>
        <fullName evidence="1">Uncharacterized protein</fullName>
    </submittedName>
</protein>
<dbReference type="AlphaFoldDB" id="A0A7T4AZG3"/>
<reference evidence="1 2" key="1">
    <citation type="submission" date="2020-12" db="EMBL/GenBank/DDBJ databases">
        <title>FDA dAtabase for Regulatory Grade micrObial Sequences (FDA-ARGOS): Supporting development and validation of Infectious Disease Dx tests.</title>
        <authorList>
            <person name="Sproer C."/>
            <person name="Gronow S."/>
            <person name="Severitt S."/>
            <person name="Schroder I."/>
            <person name="Tallon L."/>
            <person name="Sadzewicz L."/>
            <person name="Zhao X."/>
            <person name="Boylan J."/>
            <person name="Ott S."/>
            <person name="Bowen H."/>
            <person name="Vavikolanu K."/>
            <person name="Mehta A."/>
            <person name="Aluvathingal J."/>
            <person name="Nadendla S."/>
            <person name="Lowell S."/>
            <person name="Myers T."/>
            <person name="Yan Y."/>
            <person name="Sichtig H."/>
        </authorList>
    </citation>
    <scope>NUCLEOTIDE SEQUENCE [LARGE SCALE GENOMIC DNA]</scope>
    <source>
        <strain evidence="1 2">FDAARGOS_1050</strain>
    </source>
</reference>
<evidence type="ECO:0000313" key="2">
    <source>
        <dbReference type="Proteomes" id="UP000595231"/>
    </source>
</evidence>
<dbReference type="Gene3D" id="1.10.260.40">
    <property type="entry name" value="lambda repressor-like DNA-binding domains"/>
    <property type="match status" value="1"/>
</dbReference>
<sequence>MNKTEAIEMLGGNVTAAAKAIGVSYQAVNKWPDELTQKIQDRVVAAVVRLHPRDWEKRWPNLVPGGAPHAHP</sequence>
<accession>A0A7T4AZG3</accession>
<name>A0A7T4AZG3_9BURK</name>
<dbReference type="GO" id="GO:0003677">
    <property type="term" value="F:DNA binding"/>
    <property type="evidence" value="ECO:0007669"/>
    <property type="project" value="InterPro"/>
</dbReference>